<keyword evidence="16 32" id="KW-0675">Receptor</keyword>
<dbReference type="InterPro" id="IPR036943">
    <property type="entry name" value="FN_type2_sf"/>
</dbReference>
<dbReference type="FunFam" id="2.70.130.10:FF:000007">
    <property type="entry name" value="Insulin-like growth factor 2 receptor"/>
    <property type="match status" value="1"/>
</dbReference>
<comment type="similarity">
    <text evidence="19">Belongs to the MRL1/IGF2R family.</text>
</comment>
<comment type="function">
    <text evidence="20">Mediates the transport of phosphorylated lysosomal enzymes from the Golgi complex and the cell surface to lysosomes. Lysosomal enzymes bearing phosphomannosyl residues bind specifically to mannose-6-phosphate receptors in the Golgi apparatus and the resulting receptor-ligand complex is transported to an acidic prelysosomal compartment where the low pH mediates the dissociation of the complex. The receptor is then recycled back to the Golgi for another round of trafficking through its binding to the retromer. This receptor also binds IGF2. Acts as a positive regulator of T-cell coactivation by binding DPP4.</text>
</comment>
<comment type="caution">
    <text evidence="32">The sequence shown here is derived from an EMBL/GenBank/DDBJ whole genome shotgun (WGS) entry which is preliminary data.</text>
</comment>
<feature type="domain" description="MRH" evidence="31">
    <location>
        <begin position="426"/>
        <end position="572"/>
    </location>
</feature>
<feature type="domain" description="MRH" evidence="31">
    <location>
        <begin position="718"/>
        <end position="939"/>
    </location>
</feature>
<feature type="non-terminal residue" evidence="32">
    <location>
        <position position="1"/>
    </location>
</feature>
<evidence type="ECO:0000313" key="33">
    <source>
        <dbReference type="Proteomes" id="UP001610411"/>
    </source>
</evidence>
<feature type="region of interest" description="Disordered" evidence="28">
    <location>
        <begin position="2279"/>
        <end position="2353"/>
    </location>
</feature>
<evidence type="ECO:0000256" key="15">
    <source>
        <dbReference type="ARBA" id="ARBA00023157"/>
    </source>
</evidence>
<dbReference type="PROSITE" id="PS00023">
    <property type="entry name" value="FN2_1"/>
    <property type="match status" value="1"/>
</dbReference>
<feature type="domain" description="MRH" evidence="31">
    <location>
        <begin position="578"/>
        <end position="715"/>
    </location>
</feature>
<feature type="domain" description="MRH" evidence="31">
    <location>
        <begin position="1510"/>
        <end position="1657"/>
    </location>
</feature>
<evidence type="ECO:0000259" key="31">
    <source>
        <dbReference type="PROSITE" id="PS51914"/>
    </source>
</evidence>
<feature type="compositionally biased region" description="Basic and acidic residues" evidence="28">
    <location>
        <begin position="2304"/>
        <end position="2313"/>
    </location>
</feature>
<dbReference type="PRINTS" id="PR00013">
    <property type="entry name" value="FNTYPEII"/>
</dbReference>
<feature type="domain" description="MRH" evidence="31">
    <location>
        <begin position="1085"/>
        <end position="1223"/>
    </location>
</feature>
<evidence type="ECO:0000256" key="19">
    <source>
        <dbReference type="ARBA" id="ARBA00038191"/>
    </source>
</evidence>
<feature type="region of interest" description="Disordered" evidence="28">
    <location>
        <begin position="1"/>
        <end position="21"/>
    </location>
</feature>
<keyword evidence="12" id="KW-0333">Golgi apparatus</keyword>
<dbReference type="FunFam" id="2.70.130.10:FF:000005">
    <property type="entry name" value="Insulin-like growth factor 2 receptor"/>
    <property type="match status" value="1"/>
</dbReference>
<dbReference type="PANTHER" id="PTHR15071:SF17">
    <property type="entry name" value="CATION-INDEPENDENT MANNOSE-6-PHOSPHATE RECEPTOR"/>
    <property type="match status" value="1"/>
</dbReference>
<dbReference type="PANTHER" id="PTHR15071">
    <property type="entry name" value="MANNOSE-6-PHOSPHATE RECEPTOR FAMILY MEMBER"/>
    <property type="match status" value="1"/>
</dbReference>
<evidence type="ECO:0000256" key="7">
    <source>
        <dbReference type="ARBA" id="ARBA00022729"/>
    </source>
</evidence>
<keyword evidence="3" id="KW-0813">Transport</keyword>
<feature type="domain" description="MRH" evidence="31">
    <location>
        <begin position="125"/>
        <end position="273"/>
    </location>
</feature>
<dbReference type="Pfam" id="PF00878">
    <property type="entry name" value="CIMR"/>
    <property type="match status" value="14"/>
</dbReference>
<keyword evidence="9" id="KW-0967">Endosome</keyword>
<evidence type="ECO:0000256" key="8">
    <source>
        <dbReference type="ARBA" id="ARBA00022737"/>
    </source>
</evidence>
<dbReference type="FunFam" id="2.70.130.10:FF:000006">
    <property type="entry name" value="Insulin-like growth factor 2 receptor"/>
    <property type="match status" value="1"/>
</dbReference>
<keyword evidence="7" id="KW-0732">Signal</keyword>
<feature type="domain" description="MRH" evidence="31">
    <location>
        <begin position="1374"/>
        <end position="1508"/>
    </location>
</feature>
<evidence type="ECO:0000256" key="4">
    <source>
        <dbReference type="ARBA" id="ARBA00022481"/>
    </source>
</evidence>
<evidence type="ECO:0000256" key="12">
    <source>
        <dbReference type="ARBA" id="ARBA00023034"/>
    </source>
</evidence>
<feature type="domain" description="MRH" evidence="31">
    <location>
        <begin position="1995"/>
        <end position="2140"/>
    </location>
</feature>
<feature type="transmembrane region" description="Helical" evidence="29">
    <location>
        <begin position="2165"/>
        <end position="2187"/>
    </location>
</feature>
<dbReference type="Pfam" id="PF00040">
    <property type="entry name" value="fn2"/>
    <property type="match status" value="1"/>
</dbReference>
<keyword evidence="8" id="KW-0677">Repeat</keyword>
<evidence type="ECO:0000256" key="2">
    <source>
        <dbReference type="ARBA" id="ARBA00004614"/>
    </source>
</evidence>
<evidence type="ECO:0000256" key="9">
    <source>
        <dbReference type="ARBA" id="ARBA00022753"/>
    </source>
</evidence>
<evidence type="ECO:0000256" key="14">
    <source>
        <dbReference type="ARBA" id="ARBA00023139"/>
    </source>
</evidence>
<dbReference type="CDD" id="cd00062">
    <property type="entry name" value="FN2"/>
    <property type="match status" value="1"/>
</dbReference>
<dbReference type="Proteomes" id="UP001610411">
    <property type="component" value="Unassembled WGS sequence"/>
</dbReference>
<comment type="subunit">
    <text evidence="21">Binds HA-I and HA-II plasma membrane adapters. Interacts with DPP4; the interaction is direct. Binds GGA1, GGA2 and GGA3. Interacts with the heterotrimeric retromer cargo-selective complex (CSC), formed by VPS26 (VPS26A or VPS26B), VPS29 and VPS35; which is involved in retrograde trafficking of the receptor from endosomes to the Golgi apparatus.</text>
</comment>
<evidence type="ECO:0000256" key="16">
    <source>
        <dbReference type="ARBA" id="ARBA00023170"/>
    </source>
</evidence>
<dbReference type="FunFam" id="2.70.130.10:FF:000022">
    <property type="entry name" value="Insulin-like growth factor 2 receptor"/>
    <property type="match status" value="1"/>
</dbReference>
<keyword evidence="6 29" id="KW-0812">Transmembrane</keyword>
<keyword evidence="10 29" id="KW-1133">Transmembrane helix</keyword>
<feature type="domain" description="MRH" evidence="31">
    <location>
        <begin position="1852"/>
        <end position="1987"/>
    </location>
</feature>
<evidence type="ECO:0000256" key="24">
    <source>
        <dbReference type="ARBA" id="ARBA00078903"/>
    </source>
</evidence>
<evidence type="ECO:0000256" key="13">
    <source>
        <dbReference type="ARBA" id="ARBA00023136"/>
    </source>
</evidence>
<evidence type="ECO:0000256" key="18">
    <source>
        <dbReference type="ARBA" id="ARBA00023288"/>
    </source>
</evidence>
<keyword evidence="11" id="KW-0007">Acetylation</keyword>
<accession>A0ABD2F3B6</accession>
<dbReference type="GO" id="GO:0010008">
    <property type="term" value="C:endosome membrane"/>
    <property type="evidence" value="ECO:0007669"/>
    <property type="project" value="UniProtKB-SubCell"/>
</dbReference>
<dbReference type="Gene3D" id="2.10.10.10">
    <property type="entry name" value="Fibronectin, type II, collagen-binding"/>
    <property type="match status" value="1"/>
</dbReference>
<evidence type="ECO:0000256" key="21">
    <source>
        <dbReference type="ARBA" id="ARBA00064514"/>
    </source>
</evidence>
<evidence type="ECO:0000256" key="26">
    <source>
        <dbReference type="ARBA" id="ARBA00083321"/>
    </source>
</evidence>
<feature type="domain" description="Fibronectin type-II" evidence="30">
    <location>
        <begin position="1758"/>
        <end position="1804"/>
    </location>
</feature>
<dbReference type="InterPro" id="IPR044865">
    <property type="entry name" value="MRH_dom"/>
</dbReference>
<feature type="domain" description="MRH" evidence="31">
    <location>
        <begin position="1662"/>
        <end position="1849"/>
    </location>
</feature>
<keyword evidence="4" id="KW-0488">Methylation</keyword>
<dbReference type="InterPro" id="IPR009011">
    <property type="entry name" value="Man6P_isomerase_rcpt-bd_dom_sf"/>
</dbReference>
<keyword evidence="13 29" id="KW-0472">Membrane</keyword>
<feature type="domain" description="MRH" evidence="31">
    <location>
        <begin position="1227"/>
        <end position="1368"/>
    </location>
</feature>
<dbReference type="FunFam" id="2.70.130.10:FF:000013">
    <property type="entry name" value="Insulin-like growth factor 2 receptor"/>
    <property type="match status" value="1"/>
</dbReference>
<evidence type="ECO:0000259" key="30">
    <source>
        <dbReference type="PROSITE" id="PS51092"/>
    </source>
</evidence>
<name>A0ABD2F3B6_DAUMA</name>
<reference evidence="32 33" key="1">
    <citation type="journal article" date="2024" name="G3 (Bethesda)">
        <title>A hybrid genome assembly of the endangered aye-aye (Daubentonia madagascariensis).</title>
        <authorList>
            <person name="Versoza C.J."/>
            <person name="Pfeifer S.P."/>
        </authorList>
    </citation>
    <scope>NUCLEOTIDE SEQUENCE [LARGE SCALE GENOMIC DNA]</scope>
    <source>
        <strain evidence="32">6821</strain>
    </source>
</reference>
<dbReference type="PROSITE" id="PS51914">
    <property type="entry name" value="MRH"/>
    <property type="match status" value="14"/>
</dbReference>
<dbReference type="SMART" id="SM00059">
    <property type="entry name" value="FN2"/>
    <property type="match status" value="1"/>
</dbReference>
<evidence type="ECO:0000256" key="23">
    <source>
        <dbReference type="ARBA" id="ARBA00075391"/>
    </source>
</evidence>
<dbReference type="FunFam" id="2.70.130.10:FF:000020">
    <property type="entry name" value="Insulin-like growth factor 2 receptor"/>
    <property type="match status" value="1"/>
</dbReference>
<comment type="subcellular location">
    <subcellularLocation>
        <location evidence="1">Endosome membrane</location>
        <topology evidence="1">Single-pass type I membrane protein</topology>
    </subcellularLocation>
    <subcellularLocation>
        <location evidence="2">Golgi apparatus membrane</location>
        <topology evidence="2">Single-pass type I membrane protein</topology>
    </subcellularLocation>
</comment>
<sequence length="2353" mass="259342">WGPRSSGAPTWGPRPPAARRAPCCCCSCCCSSRPRGPRRPRPSSSPSCAGDSLLRSTTPSILEFNTTVNCEQQSTNHKIQSSITFLCGKTLGTPEFVTATECVHYFEWRTTAACKKDIFKANKEVPCYAFDEQLRKHDLNPLIKLSGGYLVDDSDPDTSLFINVCRDIDSLRDPGSQLRACPPGTAACLVRGDQAFDVGQPKEGLKLVGKDRLVLSYVREEAEKLDFCGGHSPAVTITFVCPSERREGTIPKLTAKSNCRYEIEWVTEYACHRDYLESKTCSLSSEQQDVAIDLRPLAQGKGLYYHSDGKEYMFYLHVCGEPETQICNKKDAAVCQIKKADSTQVKVAGRYQSQTLRYSDGDLTLIYSGGDECSSGFQRMSVINFECSKTADNDGKGSPVFTGEVDCTYFFTWDTKYACVKEKEDLLCGATDGKKRYDLSALARHSEPEQNWEAVDDSQMETEKKHFFINVCHRVLQEGKARGCPEDAAVCAVDKNGSKNLGKFISSPTKEKENIQLSYSDGDDCGDGKKIRTNITLVCKPGDLESAPVLRTSGDSGCFYEFEWHTAAACVLSKMEGENCTVFDSQAGFSFDLSPLTKKNGAYKVETKKYDFYINVCGAVSAGSCQPGSGACQVAKSDKKTWNLGLSNAKLSYYDGMVQLNYRDGTPYNNERHTPRSTLITFLCDRGAGVGFPEYQEEDNSTYNFRWYTSYACPEEPLECMVTDPSTLEQYDLSSLAKSEGGRGGNWYAMDSSGEHVTWRKYYINVCRPLNPVPGCDRYASACQMKYEKDQNSHPIFSLNWECVVSFLWNTEAACPVQTATDTDQFNVCGMMPVCGTVDGKPASGCEAETQTEELKDLKPERPVGFEKSLQLSTEGFITLTYKGPLSATKGTADAFIIRFICNDDVYPGIPKFLHQDIDSARGIRDTFFEFETALACVPSPVDCQVTDLAGNEYDLSGLSTVRKPWTAVDTSADGKRRTFYLSVCSSLPYIPGCHGSAVGSCLVSEDNSWNLGVVQISPQVAANGSLSVVYVNGDKCGNQRFSTRITFECAQISGSPMFQLLDDCEYVFVWRTVEACPVVRVEGDNCEVKDPRHGNLYDLKPLALNDTIVSAGEYNYYFRVCGKLSSSVCLPSDRSKVVSSCQEKPGPQGFQRVAGLLTQKLTYENGLLKMNYTGGDTCHKVYQRSTTIFFYCDRGTQKPVFLKETSDCSYLFEWRTQYACPPFDLTECSFKDAAGNSFDLSSLSRYSDNWEAITSTGAAEHYLINVCKSLSPQAGTEPCPPEAAACLLGGSKPVNLGRVRDGPQWTDGVIVLKYIDGDLCPDQIRKKSTIIRFICSENQVNSRPMFISAVEDCEYTFSWPTATACPVQSNVHDNCQVTNPSTGHLFDLSSLSGRAGFTAAYSEKGLVYVSVCGENENCPAGVGACFGQTRISVGKASKRLTYVDQVLQLVYEDGSPCPSKSGLSYKSVISFVCRPEDGPTNRPMLISLDKQTCTLFFSWHTPLACEQATECSVRNGSSMIDLSPLIHRTGGYEAYDESEDDASDTSPDFYINICQPLNPMHGVPCPAGAAVCKVPVDGPPIDIGRVAGPPILNPIAKEIYLNFESSTPCLADKHFNYTSLIAFHCKRGVSMGTPKLLRTSECDFVFEWETPIVCPDEVRTEGCALTDEQLLYSFNLSSLSKSTFKVTRDARTYSVGVCTAAAGPDQVGCKDGGVCLLSGSKGVSFGRLASMKLDYRHQDEAVILSYVNGDICPPETDEGVPCVFPFIFNGKSYEECVLEGRAKLWCSTTADYDRDHEWGFCRHSKSHRTSTIIFKCDKDEDIGRPQVFSEVRGCEVTFEWKTKVVCPPKKMECKFVHKHKTYDLRLLSSLTGSWSLVHEGASYYINLCQKVYKGPLDCSERASICRKSTTGEVQVLGLVHTQKLDVIGDRVTVTYSKGYPCGDNKNASTVIELTCAKTVGRPAFKRFDIDSCTYYFSWDSRAACAVKPQEVRMVNGTITNPINGKSFSLGDIYFKLFRASGDMRTNGDNYLYEIQLSTITGSRNPACSGASICQVKPNDQHFSRKVGTSDKTKYYFQDGDLDVVFASSSKCGKDKTKSVSSTIFFHCDPLVKDGIPEFSHETADCQYLFSWYTSAVCPLGVGFDSENPGDNGQGPKGLSERSQAVGAVLSLLLVALTGCLLGLLLYKKERRETVMNKLTNCCRRSSNVSYKYSKVNKEEETDEHEAEWLMEEIQLPPPRPGKEGQENGHITTKSVKAEALSSLRGDDQDSEDEVLTIPEVKVHSGRGAGAESSHPARNPQRKALGERADDRAGLITGEKARRGQPKSAQPKVTASAKLVSFHDDSDEDLLHI</sequence>
<evidence type="ECO:0000256" key="27">
    <source>
        <dbReference type="PROSITE-ProRule" id="PRU00479"/>
    </source>
</evidence>
<evidence type="ECO:0000256" key="6">
    <source>
        <dbReference type="ARBA" id="ARBA00022692"/>
    </source>
</evidence>
<keyword evidence="14" id="KW-0564">Palmitate</keyword>
<dbReference type="FunFam" id="2.70.130.10:FF:000015">
    <property type="entry name" value="Insulin-like growth factor 2 receptor"/>
    <property type="match status" value="1"/>
</dbReference>
<dbReference type="FunFam" id="2.70.130.10:FF:000004">
    <property type="entry name" value="Insulin-like growth factor 2 receptor"/>
    <property type="match status" value="1"/>
</dbReference>
<evidence type="ECO:0000256" key="11">
    <source>
        <dbReference type="ARBA" id="ARBA00022990"/>
    </source>
</evidence>
<dbReference type="GO" id="GO:0000139">
    <property type="term" value="C:Golgi membrane"/>
    <property type="evidence" value="ECO:0007669"/>
    <property type="project" value="UniProtKB-SubCell"/>
</dbReference>
<dbReference type="FunFam" id="2.70.130.10:FF:000010">
    <property type="entry name" value="Insulin-like growth factor 2 receptor"/>
    <property type="match status" value="1"/>
</dbReference>
<evidence type="ECO:0000256" key="25">
    <source>
        <dbReference type="ARBA" id="ARBA00082192"/>
    </source>
</evidence>
<proteinExistence type="inferred from homology"/>
<dbReference type="InterPro" id="IPR000562">
    <property type="entry name" value="FN_type2_dom"/>
</dbReference>
<dbReference type="SMART" id="SM01404">
    <property type="entry name" value="CIMR"/>
    <property type="match status" value="13"/>
</dbReference>
<evidence type="ECO:0000256" key="5">
    <source>
        <dbReference type="ARBA" id="ARBA00022553"/>
    </source>
</evidence>
<evidence type="ECO:0000256" key="3">
    <source>
        <dbReference type="ARBA" id="ARBA00022448"/>
    </source>
</evidence>
<dbReference type="SUPFAM" id="SSF50911">
    <property type="entry name" value="Mannose 6-phosphate receptor domain"/>
    <property type="match status" value="15"/>
</dbReference>
<dbReference type="InterPro" id="IPR000479">
    <property type="entry name" value="CIMR_rpt"/>
</dbReference>
<organism evidence="32 33">
    <name type="scientific">Daubentonia madagascariensis</name>
    <name type="common">Aye-aye</name>
    <name type="synonym">Sciurus madagascariensis</name>
    <dbReference type="NCBI Taxonomy" id="31869"/>
    <lineage>
        <taxon>Eukaryota</taxon>
        <taxon>Metazoa</taxon>
        <taxon>Chordata</taxon>
        <taxon>Craniata</taxon>
        <taxon>Vertebrata</taxon>
        <taxon>Euteleostomi</taxon>
        <taxon>Mammalia</taxon>
        <taxon>Eutheria</taxon>
        <taxon>Euarchontoglires</taxon>
        <taxon>Primates</taxon>
        <taxon>Strepsirrhini</taxon>
        <taxon>Chiromyiformes</taxon>
        <taxon>Daubentoniidae</taxon>
        <taxon>Daubentonia</taxon>
    </lineage>
</organism>
<evidence type="ECO:0000256" key="22">
    <source>
        <dbReference type="ARBA" id="ARBA00072869"/>
    </source>
</evidence>
<dbReference type="Gene3D" id="2.70.130.10">
    <property type="entry name" value="Mannose-6-phosphate receptor binding domain"/>
    <property type="match status" value="15"/>
</dbReference>
<protein>
    <recommendedName>
        <fullName evidence="22">Cation-independent mannose-6-phosphate receptor</fullName>
    </recommendedName>
    <alternativeName>
        <fullName evidence="23">300 kDa mannose 6-phosphate receptor</fullName>
    </alternativeName>
    <alternativeName>
        <fullName evidence="25">Insulin-like growth factor 2 receptor</fullName>
    </alternativeName>
    <alternativeName>
        <fullName evidence="24">Insulin-like growth factor II receptor</fullName>
    </alternativeName>
    <alternativeName>
        <fullName evidence="26">M6P/IGF2 receptor</fullName>
    </alternativeName>
</protein>
<keyword evidence="17" id="KW-0325">Glycoprotein</keyword>
<feature type="compositionally biased region" description="Basic and acidic residues" evidence="28">
    <location>
        <begin position="2341"/>
        <end position="2353"/>
    </location>
</feature>
<evidence type="ECO:0000256" key="1">
    <source>
        <dbReference type="ARBA" id="ARBA00004530"/>
    </source>
</evidence>
<dbReference type="InterPro" id="IPR013806">
    <property type="entry name" value="Kringle-like"/>
</dbReference>
<dbReference type="PROSITE" id="PS51092">
    <property type="entry name" value="FN2_2"/>
    <property type="match status" value="1"/>
</dbReference>
<evidence type="ECO:0000256" key="17">
    <source>
        <dbReference type="ARBA" id="ARBA00023180"/>
    </source>
</evidence>
<evidence type="ECO:0000256" key="20">
    <source>
        <dbReference type="ARBA" id="ARBA00056681"/>
    </source>
</evidence>
<dbReference type="FunFam" id="2.10.10.10:FF:000006">
    <property type="entry name" value="Insulin-like growth factor 2 receptor"/>
    <property type="match status" value="1"/>
</dbReference>
<feature type="domain" description="MRH" evidence="31">
    <location>
        <begin position="279"/>
        <end position="421"/>
    </location>
</feature>
<comment type="caution">
    <text evidence="27">Lacks conserved residue(s) required for the propagation of feature annotation.</text>
</comment>
<keyword evidence="5" id="KW-0597">Phosphoprotein</keyword>
<dbReference type="FunFam" id="2.70.130.10:FF:000011">
    <property type="entry name" value="Insulin-like growth factor 2 receptor"/>
    <property type="match status" value="1"/>
</dbReference>
<dbReference type="SUPFAM" id="SSF57440">
    <property type="entry name" value="Kringle-like"/>
    <property type="match status" value="1"/>
</dbReference>
<dbReference type="FunFam" id="2.70.130.10:FF:000009">
    <property type="entry name" value="Insulin-like growth factor 2 receptor"/>
    <property type="match status" value="1"/>
</dbReference>
<keyword evidence="18" id="KW-0449">Lipoprotein</keyword>
<evidence type="ECO:0000256" key="29">
    <source>
        <dbReference type="SAM" id="Phobius"/>
    </source>
</evidence>
<feature type="domain" description="MRH" evidence="31">
    <location>
        <begin position="1"/>
        <end position="116"/>
    </location>
</feature>
<dbReference type="EMBL" id="JBFSEQ010000002">
    <property type="protein sequence ID" value="KAL2792874.1"/>
    <property type="molecule type" value="Genomic_DNA"/>
</dbReference>
<evidence type="ECO:0000256" key="28">
    <source>
        <dbReference type="SAM" id="MobiDB-lite"/>
    </source>
</evidence>
<evidence type="ECO:0000313" key="32">
    <source>
        <dbReference type="EMBL" id="KAL2792874.1"/>
    </source>
</evidence>
<keyword evidence="33" id="KW-1185">Reference proteome</keyword>
<keyword evidence="15" id="KW-1015">Disulfide bond</keyword>
<feature type="domain" description="MRH" evidence="31">
    <location>
        <begin position="942"/>
        <end position="1079"/>
    </location>
</feature>
<dbReference type="FunFam" id="2.70.130.10:FF:000016">
    <property type="entry name" value="Insulin-like growth factor 2 receptor"/>
    <property type="match status" value="1"/>
</dbReference>
<dbReference type="FunFam" id="2.70.130.10:FF:000017">
    <property type="entry name" value="Insulin-like growth factor 2 receptor"/>
    <property type="match status" value="1"/>
</dbReference>
<gene>
    <name evidence="32" type="ORF">WCI35_008141</name>
</gene>
<evidence type="ECO:0000256" key="10">
    <source>
        <dbReference type="ARBA" id="ARBA00022989"/>
    </source>
</evidence>